<reference evidence="2" key="2">
    <citation type="submission" date="2016-06" db="EMBL/GenBank/DDBJ databases">
        <title>The genome of a short-lived fish provides insights into sex chromosome evolution and the genetic control of aging.</title>
        <authorList>
            <person name="Reichwald K."/>
            <person name="Felder M."/>
            <person name="Petzold A."/>
            <person name="Koch P."/>
            <person name="Groth M."/>
            <person name="Platzer M."/>
        </authorList>
    </citation>
    <scope>NUCLEOTIDE SEQUENCE</scope>
    <source>
        <tissue evidence="2">Brain</tissue>
    </source>
</reference>
<organism evidence="2">
    <name type="scientific">Nothobranchius korthausae</name>
    <dbReference type="NCBI Taxonomy" id="1143690"/>
    <lineage>
        <taxon>Eukaryota</taxon>
        <taxon>Metazoa</taxon>
        <taxon>Chordata</taxon>
        <taxon>Craniata</taxon>
        <taxon>Vertebrata</taxon>
        <taxon>Euteleostomi</taxon>
        <taxon>Actinopterygii</taxon>
        <taxon>Neopterygii</taxon>
        <taxon>Teleostei</taxon>
        <taxon>Neoteleostei</taxon>
        <taxon>Acanthomorphata</taxon>
        <taxon>Ovalentaria</taxon>
        <taxon>Atherinomorphae</taxon>
        <taxon>Cyprinodontiformes</taxon>
        <taxon>Nothobranchiidae</taxon>
        <taxon>Nothobranchius</taxon>
    </lineage>
</organism>
<gene>
    <name evidence="2" type="primary">Nfu_g_1_018622</name>
</gene>
<protein>
    <submittedName>
        <fullName evidence="2">Uncharacterized protein</fullName>
    </submittedName>
</protein>
<evidence type="ECO:0000313" key="2">
    <source>
        <dbReference type="EMBL" id="SBQ83193.1"/>
    </source>
</evidence>
<proteinExistence type="predicted"/>
<dbReference type="AlphaFoldDB" id="A0A1A8HIB7"/>
<sequence>AAQGSSGLLSPRLPTCPRSESSHPGPTSSSLPPLWSWLRTVRTLSYRLLLSWFSGSGLAHLLFLSS</sequence>
<accession>A0A1A8HIB7</accession>
<dbReference type="EMBL" id="HAEC01014976">
    <property type="protein sequence ID" value="SBQ83193.1"/>
    <property type="molecule type" value="Transcribed_RNA"/>
</dbReference>
<evidence type="ECO:0000256" key="1">
    <source>
        <dbReference type="SAM" id="MobiDB-lite"/>
    </source>
</evidence>
<feature type="non-terminal residue" evidence="2">
    <location>
        <position position="1"/>
    </location>
</feature>
<name>A0A1A8HIB7_9TELE</name>
<feature type="compositionally biased region" description="Low complexity" evidence="1">
    <location>
        <begin position="22"/>
        <end position="33"/>
    </location>
</feature>
<feature type="region of interest" description="Disordered" evidence="1">
    <location>
        <begin position="1"/>
        <end position="33"/>
    </location>
</feature>
<reference evidence="2" key="1">
    <citation type="submission" date="2016-05" db="EMBL/GenBank/DDBJ databases">
        <authorList>
            <person name="Lavstsen T."/>
            <person name="Jespersen J.S."/>
        </authorList>
    </citation>
    <scope>NUCLEOTIDE SEQUENCE</scope>
    <source>
        <tissue evidence="2">Brain</tissue>
    </source>
</reference>